<dbReference type="InterPro" id="IPR005675">
    <property type="entry name" value="Citramal_synthase"/>
</dbReference>
<dbReference type="Proteomes" id="UP001299220">
    <property type="component" value="Unassembled WGS sequence"/>
</dbReference>
<dbReference type="InterPro" id="IPR013785">
    <property type="entry name" value="Aldolase_TIM"/>
</dbReference>
<comment type="catalytic activity">
    <reaction evidence="7">
        <text>pyruvate + acetyl-CoA + H2O = (3R)-citramalate + CoA + H(+)</text>
        <dbReference type="Rhea" id="RHEA:19045"/>
        <dbReference type="ChEBI" id="CHEBI:15361"/>
        <dbReference type="ChEBI" id="CHEBI:15377"/>
        <dbReference type="ChEBI" id="CHEBI:15378"/>
        <dbReference type="ChEBI" id="CHEBI:30934"/>
        <dbReference type="ChEBI" id="CHEBI:57287"/>
        <dbReference type="ChEBI" id="CHEBI:57288"/>
        <dbReference type="EC" id="2.3.3.21"/>
    </reaction>
</comment>
<feature type="domain" description="Pyruvate carboxyltransferase" evidence="9">
    <location>
        <begin position="6"/>
        <end position="268"/>
    </location>
</feature>
<evidence type="ECO:0000259" key="9">
    <source>
        <dbReference type="PROSITE" id="PS50991"/>
    </source>
</evidence>
<name>A0ABS9CM11_9FIRM</name>
<comment type="pathway">
    <text evidence="1">Amino-acid biosynthesis; L-isoleucine biosynthesis; 2-oxobutanoate from pyruvate: step 1/3.</text>
</comment>
<comment type="similarity">
    <text evidence="2">Belongs to the alpha-IPM synthase/homocitrate synthase family.</text>
</comment>
<dbReference type="NCBIfam" id="TIGR00977">
    <property type="entry name" value="citramal_synth"/>
    <property type="match status" value="1"/>
</dbReference>
<evidence type="ECO:0000256" key="5">
    <source>
        <dbReference type="ARBA" id="ARBA00022679"/>
    </source>
</evidence>
<evidence type="ECO:0000256" key="1">
    <source>
        <dbReference type="ARBA" id="ARBA00004743"/>
    </source>
</evidence>
<dbReference type="PANTHER" id="PTHR43538">
    <property type="entry name" value="ALPHA-IPM SYNTHASE/HOMOCITRATE SYNTHASE"/>
    <property type="match status" value="1"/>
</dbReference>
<dbReference type="PROSITE" id="PS00816">
    <property type="entry name" value="AIPM_HOMOCIT_SYNTH_2"/>
    <property type="match status" value="1"/>
</dbReference>
<organism evidence="10 11">
    <name type="scientific">Anaeromassilibacillus senegalensis</name>
    <dbReference type="NCBI Taxonomy" id="1673717"/>
    <lineage>
        <taxon>Bacteria</taxon>
        <taxon>Bacillati</taxon>
        <taxon>Bacillota</taxon>
        <taxon>Clostridia</taxon>
        <taxon>Eubacteriales</taxon>
        <taxon>Acutalibacteraceae</taxon>
        <taxon>Anaeromassilibacillus</taxon>
    </lineage>
</organism>
<dbReference type="Pfam" id="PF00682">
    <property type="entry name" value="HMGL-like"/>
    <property type="match status" value="1"/>
</dbReference>
<evidence type="ECO:0000256" key="2">
    <source>
        <dbReference type="ARBA" id="ARBA00006154"/>
    </source>
</evidence>
<dbReference type="Gene3D" id="3.20.20.70">
    <property type="entry name" value="Aldolase class I"/>
    <property type="match status" value="1"/>
</dbReference>
<dbReference type="CDD" id="cd07941">
    <property type="entry name" value="DRE_TIM_LeuA3"/>
    <property type="match status" value="1"/>
</dbReference>
<gene>
    <name evidence="10" type="ORF">JQM67_06255</name>
</gene>
<keyword evidence="5" id="KW-0808">Transferase</keyword>
<evidence type="ECO:0000256" key="6">
    <source>
        <dbReference type="ARBA" id="ARBA00023304"/>
    </source>
</evidence>
<evidence type="ECO:0000313" key="11">
    <source>
        <dbReference type="Proteomes" id="UP001299220"/>
    </source>
</evidence>
<evidence type="ECO:0000256" key="8">
    <source>
        <dbReference type="NCBIfam" id="TIGR00977"/>
    </source>
</evidence>
<dbReference type="Pfam" id="PF08502">
    <property type="entry name" value="LeuA_dimer"/>
    <property type="match status" value="1"/>
</dbReference>
<keyword evidence="6" id="KW-0100">Branched-chain amino acid biosynthesis</keyword>
<dbReference type="InterPro" id="IPR013709">
    <property type="entry name" value="2-isopropylmalate_synth_dimer"/>
</dbReference>
<comment type="caution">
    <text evidence="10">The sequence shown here is derived from an EMBL/GenBank/DDBJ whole genome shotgun (WGS) entry which is preliminary data.</text>
</comment>
<dbReference type="InterPro" id="IPR002034">
    <property type="entry name" value="AIPM/Hcit_synth_CS"/>
</dbReference>
<protein>
    <recommendedName>
        <fullName evidence="8">Citramalate synthase</fullName>
        <ecNumber evidence="8">2.3.3.21</ecNumber>
    </recommendedName>
</protein>
<evidence type="ECO:0000256" key="4">
    <source>
        <dbReference type="ARBA" id="ARBA00022624"/>
    </source>
</evidence>
<evidence type="ECO:0000256" key="3">
    <source>
        <dbReference type="ARBA" id="ARBA00022605"/>
    </source>
</evidence>
<dbReference type="SUPFAM" id="SSF51569">
    <property type="entry name" value="Aldolase"/>
    <property type="match status" value="1"/>
</dbReference>
<keyword evidence="11" id="KW-1185">Reference proteome</keyword>
<evidence type="ECO:0000256" key="7">
    <source>
        <dbReference type="ARBA" id="ARBA00048263"/>
    </source>
</evidence>
<dbReference type="SMART" id="SM00917">
    <property type="entry name" value="LeuA_dimer"/>
    <property type="match status" value="1"/>
</dbReference>
<dbReference type="InterPro" id="IPR054691">
    <property type="entry name" value="LeuA/HCS_post-cat"/>
</dbReference>
<dbReference type="RefSeq" id="WP_235323216.1">
    <property type="nucleotide sequence ID" value="NZ_JAFBIT010000001.1"/>
</dbReference>
<dbReference type="SUPFAM" id="SSF110921">
    <property type="entry name" value="2-isopropylmalate synthase LeuA, allosteric (dimerisation) domain"/>
    <property type="match status" value="1"/>
</dbReference>
<dbReference type="EMBL" id="JAFBIT010000001">
    <property type="protein sequence ID" value="MCF2652198.1"/>
    <property type="molecule type" value="Genomic_DNA"/>
</dbReference>
<keyword evidence="3" id="KW-0028">Amino-acid biosynthesis</keyword>
<proteinExistence type="inferred from homology"/>
<dbReference type="EC" id="2.3.3.21" evidence="8"/>
<dbReference type="Pfam" id="PF22617">
    <property type="entry name" value="HCS_D2"/>
    <property type="match status" value="1"/>
</dbReference>
<reference evidence="10 11" key="1">
    <citation type="submission" date="2020-12" db="EMBL/GenBank/DDBJ databases">
        <title>Whole genome sequences of gut porcine anaerobes.</title>
        <authorList>
            <person name="Kubasova T."/>
            <person name="Jahodarova E."/>
            <person name="Rychlik I."/>
        </authorList>
    </citation>
    <scope>NUCLEOTIDE SEQUENCE [LARGE SCALE GENOMIC DNA]</scope>
    <source>
        <strain evidence="10 11">An867</strain>
    </source>
</reference>
<evidence type="ECO:0000313" key="10">
    <source>
        <dbReference type="EMBL" id="MCF2652198.1"/>
    </source>
</evidence>
<sequence length="531" mass="57819">MNTKGISIFDSTLRDGAQGKGISFSIEDRLAIVRLLDCLGIDLIEAGNPGSNPKELAFFERASSLQLQHAKLVSFGSTCRKGCDPREDRNLQALLESGTEVCVVFGKCWRFHVDSVLETTEEENLRMIRESVRWIKENGRSVIFDAEHFFDGFADDRAFAMRAVNAAVEGGADMVCLCDTNGGVFPQDAQRVVQYVVQRLPVPVSVHFHDDCGMAVANSVVSVLAGAKQVQGTFLGFGERCGNANLSAIIPNLQIKRGIECIPQENIGQLTRYAHELAAIANVEVPSGAPYVGSHAFAHKAGMHADGVIKASRSFEHVDPFLVGNKRRFPTSEISGRAVVFARVKQILPELTLHSAETQKILDEIKRLEMAGYQFEGADASFELLVRRQMGLYKPYFELKYYKIYSGAGVGEEAGASATVKVRVGDEVQLMAAEGNGPVNALDTALRKALGLFYPVLNRVKLTDYKVRVLDGESATASRVRVLITSTDGSGTFTTVGVSGDVVDASFQALQDSIEYLLLKADAQARKAEQP</sequence>
<dbReference type="InterPro" id="IPR036230">
    <property type="entry name" value="LeuA_allosteric_dom_sf"/>
</dbReference>
<dbReference type="Gene3D" id="1.10.238.260">
    <property type="match status" value="1"/>
</dbReference>
<dbReference type="Gene3D" id="3.30.160.270">
    <property type="match status" value="1"/>
</dbReference>
<dbReference type="PANTHER" id="PTHR43538:SF1">
    <property type="entry name" value="(R)-CITRAMALATE SYNTHASE"/>
    <property type="match status" value="1"/>
</dbReference>
<keyword evidence="4" id="KW-0412">Isoleucine biosynthesis</keyword>
<dbReference type="InterPro" id="IPR000891">
    <property type="entry name" value="PYR_CT"/>
</dbReference>
<dbReference type="PROSITE" id="PS50991">
    <property type="entry name" value="PYR_CT"/>
    <property type="match status" value="1"/>
</dbReference>
<accession>A0ABS9CM11</accession>